<name>R2Y610_9ENTE</name>
<gene>
    <name evidence="2" type="ORF">I592_03554</name>
    <name evidence="1" type="ORF">UKC_00807</name>
</gene>
<keyword evidence="4" id="KW-1185">Reference proteome</keyword>
<proteinExistence type="predicted"/>
<protein>
    <submittedName>
        <fullName evidence="1">Uncharacterized protein</fullName>
    </submittedName>
</protein>
<evidence type="ECO:0000313" key="4">
    <source>
        <dbReference type="Proteomes" id="UP000014160"/>
    </source>
</evidence>
<evidence type="ECO:0000313" key="1">
    <source>
        <dbReference type="EMBL" id="EOI57832.1"/>
    </source>
</evidence>
<dbReference type="AlphaFoldDB" id="R2Y610"/>
<reference evidence="2 4" key="2">
    <citation type="submission" date="2013-03" db="EMBL/GenBank/DDBJ databases">
        <title>The Genome Sequence of Enterococcus gilvus ATCC BAA-350 (PacBio/Illumina hybrid assembly).</title>
        <authorList>
            <consortium name="The Broad Institute Genomics Platform"/>
            <consortium name="The Broad Institute Genome Sequencing Center for Infectious Disease"/>
            <person name="Earl A."/>
            <person name="Russ C."/>
            <person name="Gilmore M."/>
            <person name="Surin D."/>
            <person name="Walker B."/>
            <person name="Young S."/>
            <person name="Zeng Q."/>
            <person name="Gargeya S."/>
            <person name="Fitzgerald M."/>
            <person name="Haas B."/>
            <person name="Abouelleil A."/>
            <person name="Allen A.W."/>
            <person name="Alvarado L."/>
            <person name="Arachchi H.M."/>
            <person name="Berlin A.M."/>
            <person name="Chapman S.B."/>
            <person name="Gainer-Dewar J."/>
            <person name="Goldberg J."/>
            <person name="Griggs A."/>
            <person name="Gujja S."/>
            <person name="Hansen M."/>
            <person name="Howarth C."/>
            <person name="Imamovic A."/>
            <person name="Ireland A."/>
            <person name="Larimer J."/>
            <person name="McCowan C."/>
            <person name="Murphy C."/>
            <person name="Pearson M."/>
            <person name="Poon T.W."/>
            <person name="Priest M."/>
            <person name="Roberts A."/>
            <person name="Saif S."/>
            <person name="Shea T."/>
            <person name="Sisk P."/>
            <person name="Sykes S."/>
            <person name="Wortman J."/>
            <person name="Nusbaum C."/>
            <person name="Birren B."/>
        </authorList>
    </citation>
    <scope>NUCLEOTIDE SEQUENCE [LARGE SCALE GENOMIC DNA]</scope>
    <source>
        <strain evidence="2 4">ATCC BAA-350</strain>
    </source>
</reference>
<sequence>MRTVEKVILPVDVEYTMHFKIKERLIHLNNNVGMKMYSNEKVF</sequence>
<organism evidence="1 3">
    <name type="scientific">Enterococcus gilvus ATCC BAA-350</name>
    <dbReference type="NCBI Taxonomy" id="1158614"/>
    <lineage>
        <taxon>Bacteria</taxon>
        <taxon>Bacillati</taxon>
        <taxon>Bacillota</taxon>
        <taxon>Bacilli</taxon>
        <taxon>Lactobacillales</taxon>
        <taxon>Enterococcaceae</taxon>
        <taxon>Enterococcus</taxon>
    </lineage>
</organism>
<dbReference type="EMBL" id="AJDQ01000004">
    <property type="protein sequence ID" value="EOI57832.1"/>
    <property type="molecule type" value="Genomic_DNA"/>
</dbReference>
<dbReference type="EMBL" id="ASWH01000002">
    <property type="protein sequence ID" value="EOW79414.1"/>
    <property type="molecule type" value="Genomic_DNA"/>
</dbReference>
<comment type="caution">
    <text evidence="1">The sequence shown here is derived from an EMBL/GenBank/DDBJ whole genome shotgun (WGS) entry which is preliminary data.</text>
</comment>
<evidence type="ECO:0000313" key="2">
    <source>
        <dbReference type="EMBL" id="EOW79414.1"/>
    </source>
</evidence>
<dbReference type="PATRIC" id="fig|1158614.3.peg.836"/>
<evidence type="ECO:0000313" key="3">
    <source>
        <dbReference type="Proteomes" id="UP000013750"/>
    </source>
</evidence>
<accession>R2Y610</accession>
<dbReference type="Proteomes" id="UP000013750">
    <property type="component" value="Unassembled WGS sequence"/>
</dbReference>
<reference evidence="1 3" key="1">
    <citation type="submission" date="2013-02" db="EMBL/GenBank/DDBJ databases">
        <title>The Genome Sequence of Enterococcus gilvus ATCC BAA-350.</title>
        <authorList>
            <consortium name="The Broad Institute Genome Sequencing Platform"/>
            <consortium name="The Broad Institute Genome Sequencing Center for Infectious Disease"/>
            <person name="Earl A.M."/>
            <person name="Gilmore M.S."/>
            <person name="Lebreton F."/>
            <person name="Walker B."/>
            <person name="Young S.K."/>
            <person name="Zeng Q."/>
            <person name="Gargeya S."/>
            <person name="Fitzgerald M."/>
            <person name="Haas B."/>
            <person name="Abouelleil A."/>
            <person name="Alvarado L."/>
            <person name="Arachchi H.M."/>
            <person name="Berlin A.M."/>
            <person name="Chapman S.B."/>
            <person name="Dewar J."/>
            <person name="Goldberg J."/>
            <person name="Griggs A."/>
            <person name="Gujja S."/>
            <person name="Hansen M."/>
            <person name="Howarth C."/>
            <person name="Imamovic A."/>
            <person name="Larimer J."/>
            <person name="McCowan C."/>
            <person name="Murphy C."/>
            <person name="Neiman D."/>
            <person name="Pearson M."/>
            <person name="Priest M."/>
            <person name="Roberts A."/>
            <person name="Saif S."/>
            <person name="Shea T."/>
            <person name="Sisk P."/>
            <person name="Sykes S."/>
            <person name="Wortman J."/>
            <person name="Nusbaum C."/>
            <person name="Birren B."/>
        </authorList>
    </citation>
    <scope>NUCLEOTIDE SEQUENCE [LARGE SCALE GENOMIC DNA]</scope>
    <source>
        <strain evidence="1 3">ATCC BAA-350</strain>
    </source>
</reference>
<dbReference type="HOGENOM" id="CLU_3233282_0_0_9"/>
<dbReference type="Proteomes" id="UP000014160">
    <property type="component" value="Unassembled WGS sequence"/>
</dbReference>